<evidence type="ECO:0000313" key="2">
    <source>
        <dbReference type="Proteomes" id="UP000301751"/>
    </source>
</evidence>
<dbReference type="SUPFAM" id="SSF53335">
    <property type="entry name" value="S-adenosyl-L-methionine-dependent methyltransferases"/>
    <property type="match status" value="1"/>
</dbReference>
<evidence type="ECO:0000313" key="1">
    <source>
        <dbReference type="EMBL" id="GCL62922.1"/>
    </source>
</evidence>
<protein>
    <submittedName>
        <fullName evidence="1">Uncharacterized protein</fullName>
    </submittedName>
</protein>
<dbReference type="AlphaFoldDB" id="A0A480AS84"/>
<organism evidence="1 2">
    <name type="scientific">Pseudaquabacterium pictum</name>
    <dbReference type="NCBI Taxonomy" id="2315236"/>
    <lineage>
        <taxon>Bacteria</taxon>
        <taxon>Pseudomonadati</taxon>
        <taxon>Pseudomonadota</taxon>
        <taxon>Betaproteobacteria</taxon>
        <taxon>Burkholderiales</taxon>
        <taxon>Sphaerotilaceae</taxon>
        <taxon>Pseudaquabacterium</taxon>
    </lineage>
</organism>
<comment type="caution">
    <text evidence="1">The sequence shown here is derived from an EMBL/GenBank/DDBJ whole genome shotgun (WGS) entry which is preliminary data.</text>
</comment>
<name>A0A480AS84_9BURK</name>
<proteinExistence type="predicted"/>
<dbReference type="Proteomes" id="UP000301751">
    <property type="component" value="Unassembled WGS sequence"/>
</dbReference>
<dbReference type="OrthoDB" id="9797829at2"/>
<sequence length="231" mass="25408">MAGFAQRPAADPSMPGSFPVFDAVVQQVIRLLAPGRALDIGAGAGKYGRMLAALAPDGHREGIEIEPAYVEAHGLQALYHRLHVADAAQWWRQHPADTFDLVLVGDCLEHLPKSAGLDLLNAMVYRCGYLLVLVPEFVVQGAVGGVAAEAHLSVWSERDLHWHDLWAWDNCRATSLLLLRGYQPAPWPLEALVDQLNAADLPVRHFDGQTLVRPARLRVVAQPREVAYRLP</sequence>
<keyword evidence="2" id="KW-1185">Reference proteome</keyword>
<dbReference type="InterPro" id="IPR029063">
    <property type="entry name" value="SAM-dependent_MTases_sf"/>
</dbReference>
<reference evidence="2" key="1">
    <citation type="submission" date="2019-03" db="EMBL/GenBank/DDBJ databases">
        <title>Aquabacterium pictum sp.nov., the first bacteriochlorophyll a-containing freshwater bacterium in the genus Aquabacterium of the class Betaproteobacteria.</title>
        <authorList>
            <person name="Hirose S."/>
            <person name="Tank M."/>
            <person name="Hara E."/>
            <person name="Tamaki H."/>
            <person name="Takaichi S."/>
            <person name="Haruta S."/>
            <person name="Hanada S."/>
        </authorList>
    </citation>
    <scope>NUCLEOTIDE SEQUENCE [LARGE SCALE GENOMIC DNA]</scope>
    <source>
        <strain evidence="2">W35</strain>
    </source>
</reference>
<dbReference type="Pfam" id="PF13489">
    <property type="entry name" value="Methyltransf_23"/>
    <property type="match status" value="1"/>
</dbReference>
<gene>
    <name evidence="1" type="ORF">AQPW35_20030</name>
</gene>
<dbReference type="Gene3D" id="3.40.50.150">
    <property type="entry name" value="Vaccinia Virus protein VP39"/>
    <property type="match status" value="1"/>
</dbReference>
<dbReference type="EMBL" id="BJCL01000004">
    <property type="protein sequence ID" value="GCL62922.1"/>
    <property type="molecule type" value="Genomic_DNA"/>
</dbReference>
<accession>A0A480AS84</accession>